<evidence type="ECO:0000259" key="4">
    <source>
        <dbReference type="PROSITE" id="PS51186"/>
    </source>
</evidence>
<dbReference type="InterPro" id="IPR000182">
    <property type="entry name" value="GNAT_dom"/>
</dbReference>
<dbReference type="InterPro" id="IPR016181">
    <property type="entry name" value="Acyl_CoA_acyltransferase"/>
</dbReference>
<keyword evidence="2" id="KW-0012">Acyltransferase</keyword>
<dbReference type="Pfam" id="PF13302">
    <property type="entry name" value="Acetyltransf_3"/>
    <property type="match status" value="1"/>
</dbReference>
<reference evidence="5" key="1">
    <citation type="submission" date="2022-05" db="EMBL/GenBank/DDBJ databases">
        <title>Comparative Genomics of Spacecraft Associated Microbes.</title>
        <authorList>
            <person name="Tran M.T."/>
            <person name="Wright A."/>
            <person name="Seuylemezian A."/>
            <person name="Eisen J."/>
            <person name="Coil D."/>
        </authorList>
    </citation>
    <scope>NUCLEOTIDE SEQUENCE</scope>
    <source>
        <strain evidence="5">214.1.1</strain>
    </source>
</reference>
<dbReference type="RefSeq" id="WP_251222700.1">
    <property type="nucleotide sequence ID" value="NZ_JAMBOL010000004.1"/>
</dbReference>
<accession>A0A9X2DPD7</accession>
<dbReference type="InterPro" id="IPR051531">
    <property type="entry name" value="N-acetyltransferase"/>
</dbReference>
<feature type="domain" description="N-acetyltransferase" evidence="4">
    <location>
        <begin position="13"/>
        <end position="177"/>
    </location>
</feature>
<keyword evidence="1" id="KW-0808">Transferase</keyword>
<proteinExistence type="inferred from homology"/>
<evidence type="ECO:0000313" key="5">
    <source>
        <dbReference type="EMBL" id="MCM3713897.1"/>
    </source>
</evidence>
<evidence type="ECO:0000313" key="6">
    <source>
        <dbReference type="Proteomes" id="UP001139179"/>
    </source>
</evidence>
<evidence type="ECO:0000256" key="3">
    <source>
        <dbReference type="ARBA" id="ARBA00038502"/>
    </source>
</evidence>
<name>A0A9X2DPD7_9BACI</name>
<dbReference type="Gene3D" id="3.40.630.30">
    <property type="match status" value="1"/>
</dbReference>
<sequence>MNRLRLAAESDQVMIRLHEDNDYENWYYHYQTRHPSKHKFDEGPLDLSRCTREWFQAIVHQHQQLAFQDISYVFGVFRRSDGAHLGVVDLSTLMRDHFQWGRLGYTIHNQFWRRGYAKESARLLLKLAFHHLHFHRIEAHIDTENLPSVKVAQSLGMTLECVREAFLFDFNEWRNCYIYYQNQESCDEK</sequence>
<protein>
    <submittedName>
        <fullName evidence="5">GNAT family N-acetyltransferase</fullName>
    </submittedName>
</protein>
<gene>
    <name evidence="5" type="ORF">M3202_07350</name>
</gene>
<dbReference type="AlphaFoldDB" id="A0A9X2DPD7"/>
<evidence type="ECO:0000256" key="2">
    <source>
        <dbReference type="ARBA" id="ARBA00023315"/>
    </source>
</evidence>
<dbReference type="PANTHER" id="PTHR43792">
    <property type="entry name" value="GNAT FAMILY, PUTATIVE (AFU_ORTHOLOGUE AFUA_3G00765)-RELATED-RELATED"/>
    <property type="match status" value="1"/>
</dbReference>
<comment type="caution">
    <text evidence="5">The sequence shown here is derived from an EMBL/GenBank/DDBJ whole genome shotgun (WGS) entry which is preliminary data.</text>
</comment>
<dbReference type="PANTHER" id="PTHR43792:SF8">
    <property type="entry name" value="[RIBOSOMAL PROTEIN US5]-ALANINE N-ACETYLTRANSFERASE"/>
    <property type="match status" value="1"/>
</dbReference>
<dbReference type="SUPFAM" id="SSF55729">
    <property type="entry name" value="Acyl-CoA N-acyltransferases (Nat)"/>
    <property type="match status" value="1"/>
</dbReference>
<dbReference type="PROSITE" id="PS51186">
    <property type="entry name" value="GNAT"/>
    <property type="match status" value="1"/>
</dbReference>
<dbReference type="EMBL" id="JAMBOL010000004">
    <property type="protein sequence ID" value="MCM3713897.1"/>
    <property type="molecule type" value="Genomic_DNA"/>
</dbReference>
<dbReference type="GO" id="GO:0016747">
    <property type="term" value="F:acyltransferase activity, transferring groups other than amino-acyl groups"/>
    <property type="evidence" value="ECO:0007669"/>
    <property type="project" value="InterPro"/>
</dbReference>
<dbReference type="Proteomes" id="UP001139179">
    <property type="component" value="Unassembled WGS sequence"/>
</dbReference>
<organism evidence="5 6">
    <name type="scientific">Halalkalibacter oceani</name>
    <dbReference type="NCBI Taxonomy" id="1653776"/>
    <lineage>
        <taxon>Bacteria</taxon>
        <taxon>Bacillati</taxon>
        <taxon>Bacillota</taxon>
        <taxon>Bacilli</taxon>
        <taxon>Bacillales</taxon>
        <taxon>Bacillaceae</taxon>
        <taxon>Halalkalibacter</taxon>
    </lineage>
</organism>
<comment type="similarity">
    <text evidence="3">Belongs to the acetyltransferase family. RimJ subfamily.</text>
</comment>
<evidence type="ECO:0000256" key="1">
    <source>
        <dbReference type="ARBA" id="ARBA00022679"/>
    </source>
</evidence>
<keyword evidence="6" id="KW-1185">Reference proteome</keyword>